<dbReference type="GO" id="GO:0030288">
    <property type="term" value="C:outer membrane-bounded periplasmic space"/>
    <property type="evidence" value="ECO:0007669"/>
    <property type="project" value="TreeGrafter"/>
</dbReference>
<keyword evidence="8" id="KW-1185">Reference proteome</keyword>
<feature type="domain" description="Fe/B12 periplasmic-binding" evidence="6">
    <location>
        <begin position="82"/>
        <end position="341"/>
    </location>
</feature>
<comment type="similarity">
    <text evidence="2">Belongs to the bacterial solute-binding protein 8 family.</text>
</comment>
<dbReference type="Gene3D" id="3.40.50.1980">
    <property type="entry name" value="Nitrogenase molybdenum iron protein domain"/>
    <property type="match status" value="2"/>
</dbReference>
<dbReference type="InterPro" id="IPR002491">
    <property type="entry name" value="ABC_transptr_periplasmic_BD"/>
</dbReference>
<dbReference type="AlphaFoldDB" id="A0A089LX89"/>
<dbReference type="HOGENOM" id="CLU_038034_0_1_9"/>
<evidence type="ECO:0000256" key="5">
    <source>
        <dbReference type="SAM" id="SignalP"/>
    </source>
</evidence>
<dbReference type="InterPro" id="IPR051313">
    <property type="entry name" value="Bact_iron-sidero_bind"/>
</dbReference>
<dbReference type="SUPFAM" id="SSF53807">
    <property type="entry name" value="Helical backbone' metal receptor"/>
    <property type="match status" value="1"/>
</dbReference>
<evidence type="ECO:0000313" key="7">
    <source>
        <dbReference type="EMBL" id="AIQ63848.1"/>
    </source>
</evidence>
<dbReference type="STRING" id="169760.PSTEL_12890"/>
<name>A0A089LX89_9BACL</name>
<dbReference type="OrthoDB" id="26763at2"/>
<dbReference type="Pfam" id="PF01497">
    <property type="entry name" value="Peripla_BP_2"/>
    <property type="match status" value="1"/>
</dbReference>
<reference evidence="7 8" key="1">
    <citation type="submission" date="2014-08" db="EMBL/GenBank/DDBJ databases">
        <title>Comparative genomics of the Paenibacillus odorifer group.</title>
        <authorList>
            <person name="den Bakker H.C."/>
            <person name="Tsai Y.-C."/>
            <person name="Martin N."/>
            <person name="Korlach J."/>
            <person name="Wiedmann M."/>
        </authorList>
    </citation>
    <scope>NUCLEOTIDE SEQUENCE [LARGE SCALE GENOMIC DNA]</scope>
    <source>
        <strain evidence="7 8">DSM 14472</strain>
    </source>
</reference>
<dbReference type="Proteomes" id="UP000029507">
    <property type="component" value="Chromosome"/>
</dbReference>
<keyword evidence="4 5" id="KW-0732">Signal</keyword>
<dbReference type="PANTHER" id="PTHR30532:SF10">
    <property type="entry name" value="IRON-UPTAKE SYSTEM-BINDING PROTEIN"/>
    <property type="match status" value="1"/>
</dbReference>
<evidence type="ECO:0000259" key="6">
    <source>
        <dbReference type="PROSITE" id="PS50983"/>
    </source>
</evidence>
<comment type="subcellular location">
    <subcellularLocation>
        <location evidence="1">Cell envelope</location>
    </subcellularLocation>
</comment>
<dbReference type="PANTHER" id="PTHR30532">
    <property type="entry name" value="IRON III DICITRATE-BINDING PERIPLASMIC PROTEIN"/>
    <property type="match status" value="1"/>
</dbReference>
<evidence type="ECO:0000313" key="8">
    <source>
        <dbReference type="Proteomes" id="UP000029507"/>
    </source>
</evidence>
<dbReference type="PROSITE" id="PS50983">
    <property type="entry name" value="FE_B12_PBP"/>
    <property type="match status" value="1"/>
</dbReference>
<dbReference type="RefSeq" id="WP_038695679.1">
    <property type="nucleotide sequence ID" value="NZ_CP009286.1"/>
</dbReference>
<dbReference type="EMBL" id="CP009286">
    <property type="protein sequence ID" value="AIQ63848.1"/>
    <property type="molecule type" value="Genomic_DNA"/>
</dbReference>
<dbReference type="PROSITE" id="PS51257">
    <property type="entry name" value="PROKAR_LIPOPROTEIN"/>
    <property type="match status" value="1"/>
</dbReference>
<feature type="chain" id="PRO_5038544038" evidence="5">
    <location>
        <begin position="19"/>
        <end position="341"/>
    </location>
</feature>
<evidence type="ECO:0000256" key="4">
    <source>
        <dbReference type="ARBA" id="ARBA00022729"/>
    </source>
</evidence>
<evidence type="ECO:0000256" key="1">
    <source>
        <dbReference type="ARBA" id="ARBA00004196"/>
    </source>
</evidence>
<sequence length="341" mass="36204">MRKLFTGLLLATVVAVLAACGNNATDNSASGKVSPSASVQSAAPAASSTTTPSAAPSNAVAATKTIKYLDAEYTVPATAERIVITGAMEAMEDSVLLDIHPVGAIAVSGKFPEMFSAITDKAESIGEKTEPNFEKILSLKPDVILGSTKFDPAVLEKLQQIATTIPYSHVATNWDANLTLLGELTGKQEQAAKLIEQYKTDLAAVKESAVAGLKDKKVLLVRIREGAMFIYGKDLYFNPSLYTDLGLALPDAIAAAKKQEQLSIEQFAQINPDVVFIQFSEDENSKATGALDELQKNPIFQSVSAAKNGKVFVNIVDPLAQGGTAYSKIQFLRAFLTAVES</sequence>
<dbReference type="KEGG" id="pste:PSTEL_12890"/>
<proteinExistence type="inferred from homology"/>
<keyword evidence="3" id="KW-0813">Transport</keyword>
<feature type="signal peptide" evidence="5">
    <location>
        <begin position="1"/>
        <end position="18"/>
    </location>
</feature>
<evidence type="ECO:0000256" key="3">
    <source>
        <dbReference type="ARBA" id="ARBA00022448"/>
    </source>
</evidence>
<accession>A0A089LX89</accession>
<protein>
    <submittedName>
        <fullName evidence="7">Iron-uptake system-binding protein</fullName>
    </submittedName>
</protein>
<organism evidence="7 8">
    <name type="scientific">Paenibacillus stellifer</name>
    <dbReference type="NCBI Taxonomy" id="169760"/>
    <lineage>
        <taxon>Bacteria</taxon>
        <taxon>Bacillati</taxon>
        <taxon>Bacillota</taxon>
        <taxon>Bacilli</taxon>
        <taxon>Bacillales</taxon>
        <taxon>Paenibacillaceae</taxon>
        <taxon>Paenibacillus</taxon>
    </lineage>
</organism>
<gene>
    <name evidence="7" type="ORF">PSTEL_12890</name>
</gene>
<evidence type="ECO:0000256" key="2">
    <source>
        <dbReference type="ARBA" id="ARBA00008814"/>
    </source>
</evidence>
<dbReference type="GO" id="GO:1901678">
    <property type="term" value="P:iron coordination entity transport"/>
    <property type="evidence" value="ECO:0007669"/>
    <property type="project" value="UniProtKB-ARBA"/>
</dbReference>